<dbReference type="EMBL" id="LVLJ01003584">
    <property type="protein sequence ID" value="OAE20797.1"/>
    <property type="molecule type" value="Genomic_DNA"/>
</dbReference>
<proteinExistence type="predicted"/>
<protein>
    <submittedName>
        <fullName evidence="1">Uncharacterized protein</fullName>
    </submittedName>
</protein>
<sequence>MHEVSKKLISRFREDLPFLHFDKDCIQLRFERVWLFSSNRVITQFSSEDIANYTTEWLNCRGQMVPTRNCKHLLDHTVLHARHHDPPGSFEDAGEELMDVVSHGTADVGVLDCLAKLRKETSEVITGMEATPVLVNIMSCQDIVSRGRVVSALLEMSNHGGREAIPTISEMLKRGPRLKASETAAKILVGLAKLQGLEGSF</sequence>
<keyword evidence="2" id="KW-1185">Reference proteome</keyword>
<organism evidence="1 2">
    <name type="scientific">Marchantia polymorpha subsp. ruderalis</name>
    <dbReference type="NCBI Taxonomy" id="1480154"/>
    <lineage>
        <taxon>Eukaryota</taxon>
        <taxon>Viridiplantae</taxon>
        <taxon>Streptophyta</taxon>
        <taxon>Embryophyta</taxon>
        <taxon>Marchantiophyta</taxon>
        <taxon>Marchantiopsida</taxon>
        <taxon>Marchantiidae</taxon>
        <taxon>Marchantiales</taxon>
        <taxon>Marchantiaceae</taxon>
        <taxon>Marchantia</taxon>
    </lineage>
</organism>
<dbReference type="Proteomes" id="UP000077202">
    <property type="component" value="Unassembled WGS sequence"/>
</dbReference>
<dbReference type="AlphaFoldDB" id="A0A176VJR1"/>
<gene>
    <name evidence="1" type="ORF">AXG93_1748s1010</name>
</gene>
<accession>A0A176VJR1</accession>
<name>A0A176VJR1_MARPO</name>
<evidence type="ECO:0000313" key="1">
    <source>
        <dbReference type="EMBL" id="OAE20797.1"/>
    </source>
</evidence>
<evidence type="ECO:0000313" key="2">
    <source>
        <dbReference type="Proteomes" id="UP000077202"/>
    </source>
</evidence>
<comment type="caution">
    <text evidence="1">The sequence shown here is derived from an EMBL/GenBank/DDBJ whole genome shotgun (WGS) entry which is preliminary data.</text>
</comment>
<reference evidence="1" key="1">
    <citation type="submission" date="2016-03" db="EMBL/GenBank/DDBJ databases">
        <title>Mechanisms controlling the formation of the plant cell surface in tip-growing cells are functionally conserved among land plants.</title>
        <authorList>
            <person name="Honkanen S."/>
            <person name="Jones V.A."/>
            <person name="Morieri G."/>
            <person name="Champion C."/>
            <person name="Hetherington A.J."/>
            <person name="Kelly S."/>
            <person name="Saint-Marcoux D."/>
            <person name="Proust H."/>
            <person name="Prescott H."/>
            <person name="Dolan L."/>
        </authorList>
    </citation>
    <scope>NUCLEOTIDE SEQUENCE [LARGE SCALE GENOMIC DNA]</scope>
    <source>
        <tissue evidence="1">Whole gametophyte</tissue>
    </source>
</reference>